<dbReference type="AlphaFoldDB" id="A0A268NW36"/>
<sequence>MKRKIIIFSCLVLTAISMSACQQQGKYTGEFNVNWGSEDIPEHLQRLEDNNIPYETRDGKIFIQEDAVNDATECCT</sequence>
<protein>
    <submittedName>
        <fullName evidence="2">Uncharacterized protein</fullName>
    </submittedName>
</protein>
<feature type="signal peptide" evidence="1">
    <location>
        <begin position="1"/>
        <end position="20"/>
    </location>
</feature>
<dbReference type="EMBL" id="NPCC01000034">
    <property type="protein sequence ID" value="PAE87459.1"/>
    <property type="molecule type" value="Genomic_DNA"/>
</dbReference>
<accession>A0A268NW36</accession>
<proteinExistence type="predicted"/>
<evidence type="ECO:0000313" key="3">
    <source>
        <dbReference type="Proteomes" id="UP000216207"/>
    </source>
</evidence>
<dbReference type="PROSITE" id="PS51257">
    <property type="entry name" value="PROKAR_LIPOPROTEIN"/>
    <property type="match status" value="1"/>
</dbReference>
<name>A0A268NW36_SHOCL</name>
<evidence type="ECO:0000256" key="1">
    <source>
        <dbReference type="SAM" id="SignalP"/>
    </source>
</evidence>
<comment type="caution">
    <text evidence="2">The sequence shown here is derived from an EMBL/GenBank/DDBJ whole genome shotgun (WGS) entry which is preliminary data.</text>
</comment>
<dbReference type="Proteomes" id="UP000216207">
    <property type="component" value="Unassembled WGS sequence"/>
</dbReference>
<evidence type="ECO:0000313" key="2">
    <source>
        <dbReference type="EMBL" id="PAE87459.1"/>
    </source>
</evidence>
<gene>
    <name evidence="2" type="ORF">CHH72_18560</name>
</gene>
<reference evidence="2 3" key="1">
    <citation type="submission" date="2017-07" db="EMBL/GenBank/DDBJ databases">
        <title>Isolation and whole genome analysis of endospore-forming bacteria from heroin.</title>
        <authorList>
            <person name="Kalinowski J."/>
            <person name="Ahrens B."/>
            <person name="Al-Dilaimi A."/>
            <person name="Winkler A."/>
            <person name="Wibberg D."/>
            <person name="Schleenbecker U."/>
            <person name="Ruckert C."/>
            <person name="Wolfel R."/>
            <person name="Grass G."/>
        </authorList>
    </citation>
    <scope>NUCLEOTIDE SEQUENCE [LARGE SCALE GENOMIC DNA]</scope>
    <source>
        <strain evidence="2 3">7539</strain>
    </source>
</reference>
<organism evidence="2 3">
    <name type="scientific">Shouchella clausii</name>
    <name type="common">Alkalihalobacillus clausii</name>
    <dbReference type="NCBI Taxonomy" id="79880"/>
    <lineage>
        <taxon>Bacteria</taxon>
        <taxon>Bacillati</taxon>
        <taxon>Bacillota</taxon>
        <taxon>Bacilli</taxon>
        <taxon>Bacillales</taxon>
        <taxon>Bacillaceae</taxon>
        <taxon>Shouchella</taxon>
    </lineage>
</organism>
<keyword evidence="1" id="KW-0732">Signal</keyword>
<dbReference type="RefSeq" id="WP_063609421.1">
    <property type="nucleotide sequence ID" value="NZ_BOQS01000021.1"/>
</dbReference>
<feature type="chain" id="PRO_5039255497" evidence="1">
    <location>
        <begin position="21"/>
        <end position="76"/>
    </location>
</feature>